<dbReference type="Proteomes" id="UP001055172">
    <property type="component" value="Unassembled WGS sequence"/>
</dbReference>
<evidence type="ECO:0000313" key="1">
    <source>
        <dbReference type="EMBL" id="GJC88336.1"/>
    </source>
</evidence>
<proteinExistence type="predicted"/>
<keyword evidence="2" id="KW-1185">Reference proteome</keyword>
<reference evidence="1 2" key="1">
    <citation type="submission" date="2021-07" db="EMBL/GenBank/DDBJ databases">
        <title>Genome data of Colletotrichum spaethianum.</title>
        <authorList>
            <person name="Utami Y.D."/>
            <person name="Hiruma K."/>
        </authorList>
    </citation>
    <scope>NUCLEOTIDE SEQUENCE [LARGE SCALE GENOMIC DNA]</scope>
    <source>
        <strain evidence="1 2">MAFF 242679</strain>
    </source>
</reference>
<accession>A0AA37GW40</accession>
<dbReference type="AlphaFoldDB" id="A0AA37GW40"/>
<comment type="caution">
    <text evidence="1">The sequence shown here is derived from an EMBL/GenBank/DDBJ whole genome shotgun (WGS) entry which is preliminary data.</text>
</comment>
<dbReference type="EMBL" id="BPPX01000032">
    <property type="protein sequence ID" value="GJC88336.1"/>
    <property type="molecule type" value="Genomic_DNA"/>
</dbReference>
<evidence type="ECO:0000313" key="2">
    <source>
        <dbReference type="Proteomes" id="UP001055172"/>
    </source>
</evidence>
<gene>
    <name evidence="1" type="ORF">ColLi_11174</name>
</gene>
<protein>
    <submittedName>
        <fullName evidence="1">Uncharacterized protein</fullName>
    </submittedName>
</protein>
<name>A0AA37GW40_9PEZI</name>
<organism evidence="1 2">
    <name type="scientific">Colletotrichum liriopes</name>
    <dbReference type="NCBI Taxonomy" id="708192"/>
    <lineage>
        <taxon>Eukaryota</taxon>
        <taxon>Fungi</taxon>
        <taxon>Dikarya</taxon>
        <taxon>Ascomycota</taxon>
        <taxon>Pezizomycotina</taxon>
        <taxon>Sordariomycetes</taxon>
        <taxon>Hypocreomycetidae</taxon>
        <taxon>Glomerellales</taxon>
        <taxon>Glomerellaceae</taxon>
        <taxon>Colletotrichum</taxon>
        <taxon>Colletotrichum spaethianum species complex</taxon>
    </lineage>
</organism>
<sequence>MANAVPSSTPESLIMSVADAPNSRSLSKMALNSVRIAMLRAFFQQDVSSSCIARFYGDLQSSTLEEGTPNQTPLRNRIKVCLKLVKESNSVCIIHVGRAL</sequence>